<protein>
    <recommendedName>
        <fullName evidence="1">RNA polymerase sigma-70 ECF-like HTH domain-containing protein</fullName>
    </recommendedName>
</protein>
<dbReference type="Pfam" id="PF07638">
    <property type="entry name" value="Sigma70_ECF"/>
    <property type="match status" value="1"/>
</dbReference>
<proteinExistence type="predicted"/>
<comment type="caution">
    <text evidence="2">The sequence shown here is derived from an EMBL/GenBank/DDBJ whole genome shotgun (WGS) entry which is preliminary data.</text>
</comment>
<dbReference type="SUPFAM" id="SSF88659">
    <property type="entry name" value="Sigma3 and sigma4 domains of RNA polymerase sigma factors"/>
    <property type="match status" value="1"/>
</dbReference>
<evidence type="ECO:0000313" key="3">
    <source>
        <dbReference type="Proteomes" id="UP000186039"/>
    </source>
</evidence>
<dbReference type="Proteomes" id="UP000186039">
    <property type="component" value="Unassembled WGS sequence"/>
</dbReference>
<feature type="domain" description="RNA polymerase sigma-70 ECF-like HTH" evidence="1">
    <location>
        <begin position="56"/>
        <end position="240"/>
    </location>
</feature>
<dbReference type="Gene3D" id="1.10.10.10">
    <property type="entry name" value="Winged helix-like DNA-binding domain superfamily/Winged helix DNA-binding domain"/>
    <property type="match status" value="1"/>
</dbReference>
<accession>A0ABX3FD55</accession>
<dbReference type="InterPro" id="IPR053812">
    <property type="entry name" value="HTH_Sigma70_ECF-like"/>
</dbReference>
<evidence type="ECO:0000313" key="2">
    <source>
        <dbReference type="EMBL" id="OLQ87861.1"/>
    </source>
</evidence>
<evidence type="ECO:0000259" key="1">
    <source>
        <dbReference type="Pfam" id="PF07638"/>
    </source>
</evidence>
<name>A0ABX3FD55_9VIBR</name>
<reference evidence="2 3" key="1">
    <citation type="submission" date="2016-09" db="EMBL/GenBank/DDBJ databases">
        <title>Genomic Taxonomy of the Vibrionaceae.</title>
        <authorList>
            <person name="Gonzalez-Castillo A."/>
            <person name="Gomez-Gil B."/>
            <person name="Enciso-Ibarra K."/>
        </authorList>
    </citation>
    <scope>NUCLEOTIDE SEQUENCE [LARGE SCALE GENOMIC DNA]</scope>
    <source>
        <strain evidence="2 3">CAIM 1902</strain>
    </source>
</reference>
<dbReference type="InterPro" id="IPR013324">
    <property type="entry name" value="RNA_pol_sigma_r3/r4-like"/>
</dbReference>
<sequence>MNNDWQADNLLWFGLITEIVNKTQHRCCCFLCSSSSIASLYETLENIVSLYDIEHATKLLMGWQSRDKDASQELFHHVYDDIKAVIANLMQTQRPTDTLLRESSVTELANESIVKLHRWRHDEVPMESRRDFFEYVRVSVWHLLFGKAHHNLVMLSSSEQLLDQLEEAIPAEFTSQHELNRDLYIALEEMRARYPRQFEVFELKHFSTASITDIAELKGVSKRTVDNDLKFAQVWLQKKLS</sequence>
<keyword evidence="3" id="KW-1185">Reference proteome</keyword>
<organism evidence="2 3">
    <name type="scientific">Vibrio panuliri</name>
    <dbReference type="NCBI Taxonomy" id="1381081"/>
    <lineage>
        <taxon>Bacteria</taxon>
        <taxon>Pseudomonadati</taxon>
        <taxon>Pseudomonadota</taxon>
        <taxon>Gammaproteobacteria</taxon>
        <taxon>Vibrionales</taxon>
        <taxon>Vibrionaceae</taxon>
        <taxon>Vibrio</taxon>
    </lineage>
</organism>
<dbReference type="EMBL" id="MJMH01000194">
    <property type="protein sequence ID" value="OLQ87861.1"/>
    <property type="molecule type" value="Genomic_DNA"/>
</dbReference>
<dbReference type="InterPro" id="IPR036388">
    <property type="entry name" value="WH-like_DNA-bd_sf"/>
</dbReference>
<gene>
    <name evidence="2" type="ORF">BIY20_13150</name>
</gene>